<feature type="compositionally biased region" description="Basic and acidic residues" evidence="1">
    <location>
        <begin position="286"/>
        <end position="298"/>
    </location>
</feature>
<evidence type="ECO:0000256" key="1">
    <source>
        <dbReference type="SAM" id="MobiDB-lite"/>
    </source>
</evidence>
<dbReference type="Pfam" id="PF00078">
    <property type="entry name" value="RVT_1"/>
    <property type="match status" value="1"/>
</dbReference>
<dbReference type="InterPro" id="IPR021109">
    <property type="entry name" value="Peptidase_aspartic_dom_sf"/>
</dbReference>
<dbReference type="Gene3D" id="3.30.70.270">
    <property type="match status" value="1"/>
</dbReference>
<sequence>MAEQQSEESADRARSATNGGKLPVKNKTRNHCDASTSRSASARSLRYLLNDLHQNIADEWQEGFQHVLQEEITRSFSKANPVQGSGRVVEPEGLRQENRLRKDGNQVRLIYYRKAGAPYDDDPLVLEIKVANLRVKRVLVDTGSSSDIISLQCLQKLKHDARAIEKVFMPLVGFEGSVVCPTASILLPVSIGTPPVTKEGVTRFTIVASLTSFNIILGRPALNDLKAVIVPHLLQVKFVGSNGRNGALYGNQQLARDCYLTTLEPASWGASPKKNEKLKPLKSQRKLKETPMAHSADRRPKLVGEHYDIFLDLTDPSRTVPIGIPPDDPMAAVLVQLLREYKEIFAFTVEEMPDINPAVAVHKLNVDSAMKPVRQKKRNHGEARNLAAAAEVQKLMDASLIRPCQYPDWVANVVLVPNPNGTWRMCVDYTDLNKACPKDSFPLPKINRLVDSTVGHAMMSFIDAYSGFYQIPLWPEDQEKTSFVTEQGLYCYKVMPFGLKNAPATFQRLVNTVFAKQLGRNIKAYIDDMIVKSKQRTDHLGDLRETFETLRAYQMRLNPKKCIFGVTSGKFLSFLIDERGNEANPDKVQAVITMTSPKIVKDVQRLTGCLAALRRFLSRAGDKCHYFFSTIKKGT</sequence>
<organism evidence="3 4">
    <name type="scientific">Spinacia oleracea</name>
    <name type="common">Spinach</name>
    <dbReference type="NCBI Taxonomy" id="3562"/>
    <lineage>
        <taxon>Eukaryota</taxon>
        <taxon>Viridiplantae</taxon>
        <taxon>Streptophyta</taxon>
        <taxon>Embryophyta</taxon>
        <taxon>Tracheophyta</taxon>
        <taxon>Spermatophyta</taxon>
        <taxon>Magnoliopsida</taxon>
        <taxon>eudicotyledons</taxon>
        <taxon>Gunneridae</taxon>
        <taxon>Pentapetalae</taxon>
        <taxon>Caryophyllales</taxon>
        <taxon>Chenopodiaceae</taxon>
        <taxon>Chenopodioideae</taxon>
        <taxon>Anserineae</taxon>
        <taxon>Spinacia</taxon>
    </lineage>
</organism>
<evidence type="ECO:0000313" key="3">
    <source>
        <dbReference type="Proteomes" id="UP000813463"/>
    </source>
</evidence>
<dbReference type="PANTHER" id="PTHR24559">
    <property type="entry name" value="TRANSPOSON TY3-I GAG-POL POLYPROTEIN"/>
    <property type="match status" value="1"/>
</dbReference>
<name>A0ABM3RRK6_SPIOL</name>
<accession>A0ABM3RRK6</accession>
<dbReference type="PROSITE" id="PS50878">
    <property type="entry name" value="RT_POL"/>
    <property type="match status" value="1"/>
</dbReference>
<dbReference type="InterPro" id="IPR053134">
    <property type="entry name" value="RNA-dir_DNA_polymerase"/>
</dbReference>
<feature type="region of interest" description="Disordered" evidence="1">
    <location>
        <begin position="270"/>
        <end position="298"/>
    </location>
</feature>
<protein>
    <recommendedName>
        <fullName evidence="2">Reverse transcriptase domain-containing protein</fullName>
    </recommendedName>
</protein>
<dbReference type="SUPFAM" id="SSF56672">
    <property type="entry name" value="DNA/RNA polymerases"/>
    <property type="match status" value="1"/>
</dbReference>
<feature type="region of interest" description="Disordered" evidence="1">
    <location>
        <begin position="1"/>
        <end position="37"/>
    </location>
</feature>
<dbReference type="InterPro" id="IPR000477">
    <property type="entry name" value="RT_dom"/>
</dbReference>
<evidence type="ECO:0000313" key="4">
    <source>
        <dbReference type="RefSeq" id="XP_056698245.1"/>
    </source>
</evidence>
<dbReference type="GeneID" id="130471909"/>
<dbReference type="Gene3D" id="2.40.70.10">
    <property type="entry name" value="Acid Proteases"/>
    <property type="match status" value="1"/>
</dbReference>
<dbReference type="Proteomes" id="UP000813463">
    <property type="component" value="Chromosome 4"/>
</dbReference>
<dbReference type="RefSeq" id="XP_056698245.1">
    <property type="nucleotide sequence ID" value="XM_056842267.1"/>
</dbReference>
<dbReference type="Gene3D" id="3.10.10.10">
    <property type="entry name" value="HIV Type 1 Reverse Transcriptase, subunit A, domain 1"/>
    <property type="match status" value="1"/>
</dbReference>
<dbReference type="InterPro" id="IPR043502">
    <property type="entry name" value="DNA/RNA_pol_sf"/>
</dbReference>
<dbReference type="SUPFAM" id="SSF50630">
    <property type="entry name" value="Acid proteases"/>
    <property type="match status" value="1"/>
</dbReference>
<dbReference type="CDD" id="cd01647">
    <property type="entry name" value="RT_LTR"/>
    <property type="match status" value="1"/>
</dbReference>
<reference evidence="4" key="2">
    <citation type="submission" date="2025-08" db="UniProtKB">
        <authorList>
            <consortium name="RefSeq"/>
        </authorList>
    </citation>
    <scope>IDENTIFICATION</scope>
    <source>
        <tissue evidence="4">Leaf</tissue>
    </source>
</reference>
<proteinExistence type="predicted"/>
<evidence type="ECO:0000259" key="2">
    <source>
        <dbReference type="PROSITE" id="PS50878"/>
    </source>
</evidence>
<gene>
    <name evidence="4" type="primary">LOC130471909</name>
</gene>
<dbReference type="CDD" id="cd00303">
    <property type="entry name" value="retropepsin_like"/>
    <property type="match status" value="1"/>
</dbReference>
<dbReference type="PANTHER" id="PTHR24559:SF430">
    <property type="entry name" value="RNA-DIRECTED DNA POLYMERASE"/>
    <property type="match status" value="1"/>
</dbReference>
<feature type="domain" description="Reverse transcriptase" evidence="2">
    <location>
        <begin position="397"/>
        <end position="576"/>
    </location>
</feature>
<dbReference type="InterPro" id="IPR043128">
    <property type="entry name" value="Rev_trsase/Diguanyl_cyclase"/>
</dbReference>
<reference evidence="3" key="1">
    <citation type="journal article" date="2021" name="Nat. Commun.">
        <title>Genomic analyses provide insights into spinach domestication and the genetic basis of agronomic traits.</title>
        <authorList>
            <person name="Cai X."/>
            <person name="Sun X."/>
            <person name="Xu C."/>
            <person name="Sun H."/>
            <person name="Wang X."/>
            <person name="Ge C."/>
            <person name="Zhang Z."/>
            <person name="Wang Q."/>
            <person name="Fei Z."/>
            <person name="Jiao C."/>
            <person name="Wang Q."/>
        </authorList>
    </citation>
    <scope>NUCLEOTIDE SEQUENCE [LARGE SCALE GENOMIC DNA]</scope>
    <source>
        <strain evidence="3">cv. Varoflay</strain>
    </source>
</reference>
<keyword evidence="3" id="KW-1185">Reference proteome</keyword>